<dbReference type="AlphaFoldDB" id="A0AAD8KAR1"/>
<feature type="compositionally biased region" description="Polar residues" evidence="1">
    <location>
        <begin position="60"/>
        <end position="76"/>
    </location>
</feature>
<dbReference type="Pfam" id="PF26133">
    <property type="entry name" value="DUF8039"/>
    <property type="match status" value="1"/>
</dbReference>
<reference evidence="3" key="1">
    <citation type="journal article" date="2023" name="bioRxiv">
        <title>Improved chromosome-level genome assembly for marigold (Tagetes erecta).</title>
        <authorList>
            <person name="Jiang F."/>
            <person name="Yuan L."/>
            <person name="Wang S."/>
            <person name="Wang H."/>
            <person name="Xu D."/>
            <person name="Wang A."/>
            <person name="Fan W."/>
        </authorList>
    </citation>
    <scope>NUCLEOTIDE SEQUENCE</scope>
    <source>
        <strain evidence="3">WSJ</strain>
        <tissue evidence="3">Leaf</tissue>
    </source>
</reference>
<comment type="caution">
    <text evidence="3">The sequence shown here is derived from an EMBL/GenBank/DDBJ whole genome shotgun (WGS) entry which is preliminary data.</text>
</comment>
<accession>A0AAD8KAR1</accession>
<evidence type="ECO:0000313" key="3">
    <source>
        <dbReference type="EMBL" id="KAK1419450.1"/>
    </source>
</evidence>
<dbReference type="InterPro" id="IPR058352">
    <property type="entry name" value="DUF8039"/>
</dbReference>
<evidence type="ECO:0000259" key="2">
    <source>
        <dbReference type="Pfam" id="PF26133"/>
    </source>
</evidence>
<evidence type="ECO:0000256" key="1">
    <source>
        <dbReference type="SAM" id="MobiDB-lite"/>
    </source>
</evidence>
<keyword evidence="4" id="KW-1185">Reference proteome</keyword>
<protein>
    <recommendedName>
        <fullName evidence="2">DUF8039 domain-containing protein</fullName>
    </recommendedName>
</protein>
<feature type="region of interest" description="Disordered" evidence="1">
    <location>
        <begin position="56"/>
        <end position="78"/>
    </location>
</feature>
<feature type="domain" description="DUF8039" evidence="2">
    <location>
        <begin position="4"/>
        <end position="52"/>
    </location>
</feature>
<proteinExistence type="predicted"/>
<evidence type="ECO:0000313" key="4">
    <source>
        <dbReference type="Proteomes" id="UP001229421"/>
    </source>
</evidence>
<dbReference type="Proteomes" id="UP001229421">
    <property type="component" value="Unassembled WGS sequence"/>
</dbReference>
<gene>
    <name evidence="3" type="ORF">QVD17_28618</name>
</gene>
<name>A0AAD8KAR1_TARER</name>
<sequence>MLCDGVCEVQVDEIVTVFQDLPVHGVTQTDEVTTIKDMLYGIVQWPRYALKLVNKEPTRGTPSNATSDASPTSSYHPQDYMMHQEDQHLEAVNSFPQRQHQEYVMQNDKTQGGFMSMLLENMNRKNPIELHAPDPAPVPVPEPDFIDPDVVSALELLESRPNEMKALVEQLSNIIGDKYVIDASSPAGMYPESIVESILLGLFEDVTFQI</sequence>
<organism evidence="3 4">
    <name type="scientific">Tagetes erecta</name>
    <name type="common">African marigold</name>
    <dbReference type="NCBI Taxonomy" id="13708"/>
    <lineage>
        <taxon>Eukaryota</taxon>
        <taxon>Viridiplantae</taxon>
        <taxon>Streptophyta</taxon>
        <taxon>Embryophyta</taxon>
        <taxon>Tracheophyta</taxon>
        <taxon>Spermatophyta</taxon>
        <taxon>Magnoliopsida</taxon>
        <taxon>eudicotyledons</taxon>
        <taxon>Gunneridae</taxon>
        <taxon>Pentapetalae</taxon>
        <taxon>asterids</taxon>
        <taxon>campanulids</taxon>
        <taxon>Asterales</taxon>
        <taxon>Asteraceae</taxon>
        <taxon>Asteroideae</taxon>
        <taxon>Heliantheae alliance</taxon>
        <taxon>Tageteae</taxon>
        <taxon>Tagetes</taxon>
    </lineage>
</organism>
<dbReference type="EMBL" id="JAUHHV010000007">
    <property type="protein sequence ID" value="KAK1419450.1"/>
    <property type="molecule type" value="Genomic_DNA"/>
</dbReference>